<accession>A0A3B0QV53</accession>
<dbReference type="InterPro" id="IPR015943">
    <property type="entry name" value="WD40/YVTN_repeat-like_dom_sf"/>
</dbReference>
<feature type="domain" description="Secretion system C-terminal sorting" evidence="1">
    <location>
        <begin position="838"/>
        <end position="907"/>
    </location>
</feature>
<dbReference type="InterPro" id="IPR026444">
    <property type="entry name" value="Secre_tail"/>
</dbReference>
<dbReference type="Pfam" id="PF18962">
    <property type="entry name" value="Por_Secre_tail"/>
    <property type="match status" value="1"/>
</dbReference>
<organism evidence="2">
    <name type="scientific">hydrothermal vent metagenome</name>
    <dbReference type="NCBI Taxonomy" id="652676"/>
    <lineage>
        <taxon>unclassified sequences</taxon>
        <taxon>metagenomes</taxon>
        <taxon>ecological metagenomes</taxon>
    </lineage>
</organism>
<dbReference type="AlphaFoldDB" id="A0A3B0QV53"/>
<sequence>MKKILLLVAVLLLIFTINKVGINKLETKQRISKIQKKEIILTQKGKKKTPEERALYNEARDLYEYYRQANPLTGVIPRDQKILEKQQSIKAKLTVDENNLRVLAPQATFVNRGPSNLGGRTRTLVVDKSDNTGNTILAGGVSGGVFRTTNGGTSWTKVSSFDDIHNVTTIAQDPTNTNIWYYGTGEASGNSASLGSFYLGRGIWKSIDGGVTWTQIANTDSVQETFTTTFDIIFKLAVHPTTGDLFAAVAGQILRLDAGTSTWTTELTNSALSTSRQTDVVITTGGRVYAGLSGAFDPLLIGVWTSANGEASWSRINDPTFTPAGRVVLALAPSNDDKLYILFGNGISSSCAGTAAPEADLWLWEQSTTTFTDYSAKLPDETGCSDGNDPFAIQGGYDLVVNVKPDDENFVVIGGTNAYKKADITAVGTFVRIGGYLNASGYSLYNTVGGAEHHPDVHALVFNPFSTGVLFSGTDGGVHKTNDITAATIDWVNLNNNYQTQQFYHVAIDPLSGSDFVIGGLQDNGTNTGGISSGESSLTTQTRVFGGDGVAAAISRDDACIPLFMGAQSGTFYRFCSGFTNIEPTGSSSQFVTYFFLDPDNNKTLYYAGKGTLYRTNDATNVTSSTWTNLGSPTGFGNTTSDEWFQTFSTTRETYSAATSYLLIGGDTGSILRLDDPQNATDLTGVVDITPGTAGAGTVTGLAVHPTNRDIVLATYSNYGINSIFLTTNATNATPTWTLVERNLLAHSVRSAAITVASGETMYLVGTARGLYSTTDPTTVDWTREAPTLIGFAVVSSMAYRPSDNKLLIGTHGNGMFEATITSTLSVNDFDISDSIRIFPNPVENNLNIKLASNLGSEPLYIVHNVLGQTISKGKLRNSNIDVSLLQTGMYFLQITVDGKKGVKQFIKK</sequence>
<name>A0A3B0QV53_9ZZZZ</name>
<dbReference type="Gene3D" id="2.130.10.10">
    <property type="entry name" value="YVTN repeat-like/Quinoprotein amine dehydrogenase"/>
    <property type="match status" value="3"/>
</dbReference>
<evidence type="ECO:0000259" key="1">
    <source>
        <dbReference type="Pfam" id="PF18962"/>
    </source>
</evidence>
<proteinExistence type="predicted"/>
<evidence type="ECO:0000313" key="2">
    <source>
        <dbReference type="EMBL" id="VAV83959.1"/>
    </source>
</evidence>
<reference evidence="2" key="1">
    <citation type="submission" date="2018-06" db="EMBL/GenBank/DDBJ databases">
        <authorList>
            <person name="Zhirakovskaya E."/>
        </authorList>
    </citation>
    <scope>NUCLEOTIDE SEQUENCE</scope>
</reference>
<protein>
    <recommendedName>
        <fullName evidence="1">Secretion system C-terminal sorting domain-containing protein</fullName>
    </recommendedName>
</protein>
<gene>
    <name evidence="2" type="ORF">MNBD_BACTEROID02-1071</name>
</gene>
<dbReference type="EMBL" id="UOEB01000119">
    <property type="protein sequence ID" value="VAV83959.1"/>
    <property type="molecule type" value="Genomic_DNA"/>
</dbReference>
<dbReference type="SUPFAM" id="SSF110296">
    <property type="entry name" value="Oligoxyloglucan reducing end-specific cellobiohydrolase"/>
    <property type="match status" value="2"/>
</dbReference>
<dbReference type="NCBIfam" id="TIGR04183">
    <property type="entry name" value="Por_Secre_tail"/>
    <property type="match status" value="1"/>
</dbReference>